<evidence type="ECO:0000256" key="1">
    <source>
        <dbReference type="SAM" id="MobiDB-lite"/>
    </source>
</evidence>
<sequence>MKYLKSSRKTVSYSDLRGHEPAAGGAVRGEPGQRGARPRGPPGPAPTPAPAAPAPRTTSPVDVDRVSAESHLTVIVVQPDLAYSQRESG</sequence>
<organism evidence="2 3">
    <name type="scientific">Arctia plantaginis</name>
    <name type="common">Wood tiger moth</name>
    <name type="synonym">Phalaena plantaginis</name>
    <dbReference type="NCBI Taxonomy" id="874455"/>
    <lineage>
        <taxon>Eukaryota</taxon>
        <taxon>Metazoa</taxon>
        <taxon>Ecdysozoa</taxon>
        <taxon>Arthropoda</taxon>
        <taxon>Hexapoda</taxon>
        <taxon>Insecta</taxon>
        <taxon>Pterygota</taxon>
        <taxon>Neoptera</taxon>
        <taxon>Endopterygota</taxon>
        <taxon>Lepidoptera</taxon>
        <taxon>Glossata</taxon>
        <taxon>Ditrysia</taxon>
        <taxon>Noctuoidea</taxon>
        <taxon>Erebidae</taxon>
        <taxon>Arctiinae</taxon>
        <taxon>Arctia</taxon>
    </lineage>
</organism>
<reference evidence="2 3" key="1">
    <citation type="submission" date="2020-04" db="EMBL/GenBank/DDBJ databases">
        <authorList>
            <person name="Wallbank WR R."/>
            <person name="Pardo Diaz C."/>
            <person name="Kozak K."/>
            <person name="Martin S."/>
            <person name="Jiggins C."/>
            <person name="Moest M."/>
            <person name="Warren A I."/>
            <person name="Byers J.R.P. K."/>
            <person name="Montejo-Kovacevich G."/>
            <person name="Yen C E."/>
        </authorList>
    </citation>
    <scope>NUCLEOTIDE SEQUENCE [LARGE SCALE GENOMIC DNA]</scope>
</reference>
<evidence type="ECO:0000313" key="2">
    <source>
        <dbReference type="EMBL" id="CAB3226594.1"/>
    </source>
</evidence>
<keyword evidence="3" id="KW-1185">Reference proteome</keyword>
<name>A0A8S0Z2T6_ARCPL</name>
<feature type="region of interest" description="Disordered" evidence="1">
    <location>
        <begin position="1"/>
        <end position="66"/>
    </location>
</feature>
<dbReference type="AlphaFoldDB" id="A0A8S0Z2T6"/>
<comment type="caution">
    <text evidence="2">The sequence shown here is derived from an EMBL/GenBank/DDBJ whole genome shotgun (WGS) entry which is preliminary data.</text>
</comment>
<dbReference type="Proteomes" id="UP000494106">
    <property type="component" value="Unassembled WGS sequence"/>
</dbReference>
<dbReference type="EMBL" id="CADEBC010000227">
    <property type="protein sequence ID" value="CAB3226594.1"/>
    <property type="molecule type" value="Genomic_DNA"/>
</dbReference>
<proteinExistence type="predicted"/>
<evidence type="ECO:0000313" key="3">
    <source>
        <dbReference type="Proteomes" id="UP000494106"/>
    </source>
</evidence>
<gene>
    <name evidence="2" type="ORF">APLA_LOCUS2968</name>
</gene>
<accession>A0A8S0Z2T6</accession>
<protein>
    <submittedName>
        <fullName evidence="2">Uncharacterized protein</fullName>
    </submittedName>
</protein>
<feature type="compositionally biased region" description="Pro residues" evidence="1">
    <location>
        <begin position="39"/>
        <end position="53"/>
    </location>
</feature>